<feature type="compositionally biased region" description="Basic and acidic residues" evidence="1">
    <location>
        <begin position="743"/>
        <end position="753"/>
    </location>
</feature>
<feature type="compositionally biased region" description="Acidic residues" evidence="1">
    <location>
        <begin position="326"/>
        <end position="338"/>
    </location>
</feature>
<feature type="compositionally biased region" description="Low complexity" evidence="1">
    <location>
        <begin position="472"/>
        <end position="492"/>
    </location>
</feature>
<dbReference type="VEuPathDB" id="FungiDB:BD410DRAFT_847017"/>
<feature type="non-terminal residue" evidence="2">
    <location>
        <position position="806"/>
    </location>
</feature>
<evidence type="ECO:0000313" key="3">
    <source>
        <dbReference type="Proteomes" id="UP000294933"/>
    </source>
</evidence>
<feature type="region of interest" description="Disordered" evidence="1">
    <location>
        <begin position="440"/>
        <end position="546"/>
    </location>
</feature>
<accession>A0A4Y7PDJ0</accession>
<proteinExistence type="predicted"/>
<organism evidence="2 3">
    <name type="scientific">Rickenella mellea</name>
    <dbReference type="NCBI Taxonomy" id="50990"/>
    <lineage>
        <taxon>Eukaryota</taxon>
        <taxon>Fungi</taxon>
        <taxon>Dikarya</taxon>
        <taxon>Basidiomycota</taxon>
        <taxon>Agaricomycotina</taxon>
        <taxon>Agaricomycetes</taxon>
        <taxon>Hymenochaetales</taxon>
        <taxon>Rickenellaceae</taxon>
        <taxon>Rickenella</taxon>
    </lineage>
</organism>
<name>A0A4Y7PDJ0_9AGAM</name>
<evidence type="ECO:0000256" key="1">
    <source>
        <dbReference type="SAM" id="MobiDB-lite"/>
    </source>
</evidence>
<feature type="compositionally biased region" description="Polar residues" evidence="1">
    <location>
        <begin position="455"/>
        <end position="471"/>
    </location>
</feature>
<dbReference type="Proteomes" id="UP000294933">
    <property type="component" value="Unassembled WGS sequence"/>
</dbReference>
<reference evidence="2 3" key="1">
    <citation type="submission" date="2018-06" db="EMBL/GenBank/DDBJ databases">
        <title>A transcriptomic atlas of mushroom development highlights an independent origin of complex multicellularity.</title>
        <authorList>
            <consortium name="DOE Joint Genome Institute"/>
            <person name="Krizsan K."/>
            <person name="Almasi E."/>
            <person name="Merenyi Z."/>
            <person name="Sahu N."/>
            <person name="Viragh M."/>
            <person name="Koszo T."/>
            <person name="Mondo S."/>
            <person name="Kiss B."/>
            <person name="Balint B."/>
            <person name="Kues U."/>
            <person name="Barry K."/>
            <person name="Hegedus J.C."/>
            <person name="Henrissat B."/>
            <person name="Johnson J."/>
            <person name="Lipzen A."/>
            <person name="Ohm R."/>
            <person name="Nagy I."/>
            <person name="Pangilinan J."/>
            <person name="Yan J."/>
            <person name="Xiong Y."/>
            <person name="Grigoriev I.V."/>
            <person name="Hibbett D.S."/>
            <person name="Nagy L.G."/>
        </authorList>
    </citation>
    <scope>NUCLEOTIDE SEQUENCE [LARGE SCALE GENOMIC DNA]</scope>
    <source>
        <strain evidence="2 3">SZMC22713</strain>
    </source>
</reference>
<dbReference type="EMBL" id="ML170674">
    <property type="protein sequence ID" value="TDL13374.1"/>
    <property type="molecule type" value="Genomic_DNA"/>
</dbReference>
<sequence length="806" mass="90911">MFRPGNEVKADAAEMYIYHEWYNLTGAPPMASWLFPMEAIASIRNHSQNIFDRRNILCTIDRTKTVMKHPSAVPGNNTAIFLDARVELEQRRCRAVHFDFTARRAIVYGSPLGYGTVKSCLMREDSYKLSALWSILADVMDCDGATEEVYVYHIDGKLDHANDSNVAACQILRYLIMRPPPRHHGEPIQPKLTCAHVGRERLCRSVYEIALTGFKHWLTCASQYRPVPPTNPALMAFEHGIIEYLPFKQAMGAFVRATNMCPTCSGAPVRPRILIPPRRSDPEEQEEFTAMPIATEPTSDEEEAAEGIYPDSNSDGEQPAVAQQDGNDDDEYGSDSSEEGDRREVRIEARGGMFPRVRGNSNRIPIPNIRFKTLAHRDDFDDYEFGPTTEQLPSQSYMDNFPIHLSDTIRQSQGMWSEFRDYGYRIPRDFHVMTSLKHPVNPSERLFPIPPNGTPIKTENTSDSESNSQTGSASAMESRSSSTPTSRAATTRYGSQSQSGTQRNSVAISDSVSELNGDLPNSPPPSRSESEPDDAQQNSQSDSDSDANANVLRLDFEELHELVGSDNEDVAFIEPYLKGTVDGKDITLHPKIFGQATANPPVTISTDIDSVIYVTHELHIKGIMKILTGPLRKAKAPINHHNHVYVKILPPPTEYQQSQGIHRTDWESQRTPLSNIPNTHFGEIGDFKVAIFFPRLMHQDDTFRRRWVTRVPDEVHSLFVDEVLYPSLRRVGMRHQKAYWSHTPEDVRNRDGPNDSSTGKSYPVNNEQLIEFQGFMDHFIAQDPDLAMFGSWFLVGDIRGCKQYTT</sequence>
<protein>
    <submittedName>
        <fullName evidence="2">Uncharacterized protein</fullName>
    </submittedName>
</protein>
<gene>
    <name evidence="2" type="ORF">BD410DRAFT_847017</name>
</gene>
<feature type="region of interest" description="Disordered" evidence="1">
    <location>
        <begin position="742"/>
        <end position="763"/>
    </location>
</feature>
<feature type="region of interest" description="Disordered" evidence="1">
    <location>
        <begin position="271"/>
        <end position="349"/>
    </location>
</feature>
<keyword evidence="3" id="KW-1185">Reference proteome</keyword>
<feature type="compositionally biased region" description="Basic and acidic residues" evidence="1">
    <location>
        <begin position="339"/>
        <end position="349"/>
    </location>
</feature>
<evidence type="ECO:0000313" key="2">
    <source>
        <dbReference type="EMBL" id="TDL13374.1"/>
    </source>
</evidence>
<feature type="compositionally biased region" description="Low complexity" evidence="1">
    <location>
        <begin position="535"/>
        <end position="546"/>
    </location>
</feature>
<dbReference type="STRING" id="50990.A0A4Y7PDJ0"/>
<dbReference type="OrthoDB" id="3057432at2759"/>
<feature type="compositionally biased region" description="Polar residues" evidence="1">
    <location>
        <begin position="754"/>
        <end position="763"/>
    </location>
</feature>
<feature type="compositionally biased region" description="Polar residues" evidence="1">
    <location>
        <begin position="493"/>
        <end position="514"/>
    </location>
</feature>
<dbReference type="AlphaFoldDB" id="A0A4Y7PDJ0"/>